<dbReference type="Gene3D" id="1.10.443.10">
    <property type="entry name" value="Intergrase catalytic core"/>
    <property type="match status" value="1"/>
</dbReference>
<feature type="domain" description="Arm DNA-binding" evidence="2">
    <location>
        <begin position="7"/>
        <end position="88"/>
    </location>
</feature>
<gene>
    <name evidence="3" type="ORF">AUC43_15465</name>
</gene>
<proteinExistence type="predicted"/>
<dbReference type="EMBL" id="CP013909">
    <property type="protein sequence ID" value="ALW86362.1"/>
    <property type="molecule type" value="Genomic_DNA"/>
</dbReference>
<dbReference type="InterPro" id="IPR035386">
    <property type="entry name" value="Arm-DNA-bind_5"/>
</dbReference>
<evidence type="ECO:0000313" key="3">
    <source>
        <dbReference type="EMBL" id="ALW86362.1"/>
    </source>
</evidence>
<dbReference type="Proteomes" id="UP000059542">
    <property type="component" value="Chromosome"/>
</dbReference>
<reference evidence="3 4" key="1">
    <citation type="submission" date="2015-12" db="EMBL/GenBank/DDBJ databases">
        <authorList>
            <person name="Shamseldin A."/>
            <person name="Moawad H."/>
            <person name="Abd El-Rahim W.M."/>
            <person name="Sadowsky M.J."/>
        </authorList>
    </citation>
    <scope>NUCLEOTIDE SEQUENCE [LARGE SCALE GENOMIC DNA]</scope>
    <source>
        <strain evidence="3 4">DG5B</strain>
    </source>
</reference>
<keyword evidence="1" id="KW-0233">DNA recombination</keyword>
<sequence length="432" mass="49143">MKTSAYLRTPARNKECTISVRYTHKHQYFAVRTGLSIRPELFDEDAGCVRRSHDDCDLMNAIIEQRKAGIMTAARTLLLQGQDPTIEKVRGLLNGVLPPAPVAAVVPVPVIEAVSLAPVVTKVSRKVTVVSSERNRFQELLVLYSKGSVHDAASTKKDKELFVRIVAEFQTWYGGELSYDKMDGAMYAKLAKYFLDIRGGYNNVFGKRIKELKSFLRWSEVEHAIHPHQAYRKWRVYHEEKEIVYLTQEEVDLFYHAEGLTPQMQKYRDVFVFSCLTGFRWSDIIRSKQMVVQNGLLTIVTQKNRGNAKVPMNDRIKAIMDRYNGDLNIVALQKLNEAIKALAHKLGLDNDVYYYRHKLKEAVQFKEPKWKLLSAHCGRRSFITNAFTQGFSVPEILEMIGSTDAKVLGGYMAITGSHLVSKTKELSKEGSS</sequence>
<organism evidence="3 4">
    <name type="scientific">Hymenobacter sedentarius</name>
    <dbReference type="NCBI Taxonomy" id="1411621"/>
    <lineage>
        <taxon>Bacteria</taxon>
        <taxon>Pseudomonadati</taxon>
        <taxon>Bacteroidota</taxon>
        <taxon>Cytophagia</taxon>
        <taxon>Cytophagales</taxon>
        <taxon>Hymenobacteraceae</taxon>
        <taxon>Hymenobacter</taxon>
    </lineage>
</organism>
<evidence type="ECO:0000259" key="2">
    <source>
        <dbReference type="Pfam" id="PF17293"/>
    </source>
</evidence>
<dbReference type="AlphaFoldDB" id="A0A0U4BRM7"/>
<dbReference type="KEGG" id="hyg:AUC43_15465"/>
<dbReference type="RefSeq" id="WP_068195621.1">
    <property type="nucleotide sequence ID" value="NZ_CP013909.1"/>
</dbReference>
<dbReference type="Pfam" id="PF17293">
    <property type="entry name" value="Arm-DNA-bind_5"/>
    <property type="match status" value="1"/>
</dbReference>
<dbReference type="InterPro" id="IPR011010">
    <property type="entry name" value="DNA_brk_join_enz"/>
</dbReference>
<name>A0A0U4BRM7_9BACT</name>
<keyword evidence="4" id="KW-1185">Reference proteome</keyword>
<dbReference type="InterPro" id="IPR013762">
    <property type="entry name" value="Integrase-like_cat_sf"/>
</dbReference>
<protein>
    <recommendedName>
        <fullName evidence="2">Arm DNA-binding domain-containing protein</fullName>
    </recommendedName>
</protein>
<dbReference type="GO" id="GO:0006310">
    <property type="term" value="P:DNA recombination"/>
    <property type="evidence" value="ECO:0007669"/>
    <property type="project" value="UniProtKB-KW"/>
</dbReference>
<dbReference type="STRING" id="1411621.AUC43_15465"/>
<accession>A0A0U4BRM7</accession>
<dbReference type="SUPFAM" id="SSF56349">
    <property type="entry name" value="DNA breaking-rejoining enzymes"/>
    <property type="match status" value="1"/>
</dbReference>
<evidence type="ECO:0000313" key="4">
    <source>
        <dbReference type="Proteomes" id="UP000059542"/>
    </source>
</evidence>
<evidence type="ECO:0000256" key="1">
    <source>
        <dbReference type="ARBA" id="ARBA00023172"/>
    </source>
</evidence>
<dbReference type="GO" id="GO:0015074">
    <property type="term" value="P:DNA integration"/>
    <property type="evidence" value="ECO:0007669"/>
    <property type="project" value="InterPro"/>
</dbReference>
<dbReference type="GO" id="GO:0003677">
    <property type="term" value="F:DNA binding"/>
    <property type="evidence" value="ECO:0007669"/>
    <property type="project" value="InterPro"/>
</dbReference>